<dbReference type="InterPro" id="IPR052393">
    <property type="entry name" value="Cadmium-induced_rsp"/>
</dbReference>
<dbReference type="InterPro" id="IPR029068">
    <property type="entry name" value="Glyas_Bleomycin-R_OHBP_Dase"/>
</dbReference>
<evidence type="ECO:0000313" key="2">
    <source>
        <dbReference type="EMBL" id="SDQ70560.1"/>
    </source>
</evidence>
<protein>
    <submittedName>
        <fullName evidence="2">Glyoxalase/Bleomycin resistance protein/Dioxygenase superfamily protein</fullName>
    </submittedName>
</protein>
<accession>A0ABY0TJJ0</accession>
<name>A0ABY0TJJ0_9PROT</name>
<dbReference type="RefSeq" id="WP_074632117.1">
    <property type="nucleotide sequence ID" value="NZ_FNKY01000001.1"/>
</dbReference>
<evidence type="ECO:0000259" key="1">
    <source>
        <dbReference type="PROSITE" id="PS51819"/>
    </source>
</evidence>
<dbReference type="NCBIfam" id="NF041414">
    <property type="entry name" value="ArsI_CadI_VOC"/>
    <property type="match status" value="1"/>
</dbReference>
<dbReference type="Pfam" id="PF00903">
    <property type="entry name" value="Glyoxalase"/>
    <property type="match status" value="1"/>
</dbReference>
<proteinExistence type="predicted"/>
<gene>
    <name evidence="2" type="ORF">SAMN05216402_1943</name>
</gene>
<comment type="caution">
    <text evidence="2">The sequence shown here is derived from an EMBL/GenBank/DDBJ whole genome shotgun (WGS) entry which is preliminary data.</text>
</comment>
<dbReference type="SUPFAM" id="SSF54593">
    <property type="entry name" value="Glyoxalase/Bleomycin resistance protein/Dihydroxybiphenyl dioxygenase"/>
    <property type="match status" value="1"/>
</dbReference>
<keyword evidence="3" id="KW-1185">Reference proteome</keyword>
<organism evidence="2 3">
    <name type="scientific">Nitrosospira multiformis</name>
    <dbReference type="NCBI Taxonomy" id="1231"/>
    <lineage>
        <taxon>Bacteria</taxon>
        <taxon>Pseudomonadati</taxon>
        <taxon>Pseudomonadota</taxon>
        <taxon>Betaproteobacteria</taxon>
        <taxon>Nitrosomonadales</taxon>
        <taxon>Nitrosomonadaceae</taxon>
        <taxon>Nitrosospira</taxon>
    </lineage>
</organism>
<dbReference type="InterPro" id="IPR037523">
    <property type="entry name" value="VOC_core"/>
</dbReference>
<dbReference type="Gene3D" id="3.10.180.10">
    <property type="entry name" value="2,3-Dihydroxybiphenyl 1,2-Dioxygenase, domain 1"/>
    <property type="match status" value="1"/>
</dbReference>
<dbReference type="Proteomes" id="UP000183471">
    <property type="component" value="Unassembled WGS sequence"/>
</dbReference>
<dbReference type="PROSITE" id="PS51819">
    <property type="entry name" value="VOC"/>
    <property type="match status" value="1"/>
</dbReference>
<dbReference type="InterPro" id="IPR004360">
    <property type="entry name" value="Glyas_Fos-R_dOase_dom"/>
</dbReference>
<sequence>MKRFHAHIAVDDLEASIRFYSAVFGVPPTVAKPDYAKWMIEDPRINFAISNRSAKTGLDHLGFQVDSDEELNELRQKVANAEIAALDQPLSECCYARSDKYWITDPQGIAWETYHTLGAVEIYGMDMPKAAEPVAERAACCAPKPNLIKATPKRASCC</sequence>
<dbReference type="InterPro" id="IPR049789">
    <property type="entry name" value="ArsI/CadI-like"/>
</dbReference>
<dbReference type="EMBL" id="FNKY01000001">
    <property type="protein sequence ID" value="SDQ70560.1"/>
    <property type="molecule type" value="Genomic_DNA"/>
</dbReference>
<reference evidence="2 3" key="1">
    <citation type="submission" date="2016-10" db="EMBL/GenBank/DDBJ databases">
        <authorList>
            <person name="Varghese N."/>
            <person name="Submissions S."/>
        </authorList>
    </citation>
    <scope>NUCLEOTIDE SEQUENCE [LARGE SCALE GENOMIC DNA]</scope>
    <source>
        <strain evidence="2 3">Nl1</strain>
    </source>
</reference>
<dbReference type="PANTHER" id="PTHR41294:SF1">
    <property type="entry name" value="CADMIUM-INDUCED PROTEIN CADI"/>
    <property type="match status" value="1"/>
</dbReference>
<dbReference type="PANTHER" id="PTHR41294">
    <property type="entry name" value="CADMIUM-INDUCED PROTEIN CADI"/>
    <property type="match status" value="1"/>
</dbReference>
<feature type="domain" description="VOC" evidence="1">
    <location>
        <begin position="2"/>
        <end position="116"/>
    </location>
</feature>
<evidence type="ECO:0000313" key="3">
    <source>
        <dbReference type="Proteomes" id="UP000183471"/>
    </source>
</evidence>